<dbReference type="STRING" id="504805.SAMN05421505_102298"/>
<accession>A0A1G7SGM6</accession>
<protein>
    <submittedName>
        <fullName evidence="2">SagB-type dehydrogenase domain-containing protein</fullName>
    </submittedName>
</protein>
<dbReference type="Gene3D" id="3.40.109.10">
    <property type="entry name" value="NADH Oxidase"/>
    <property type="match status" value="1"/>
</dbReference>
<dbReference type="EMBL" id="FNCN01000002">
    <property type="protein sequence ID" value="SDG22072.1"/>
    <property type="molecule type" value="Genomic_DNA"/>
</dbReference>
<dbReference type="AlphaFoldDB" id="A0A1G7SGM6"/>
<dbReference type="InterPro" id="IPR000415">
    <property type="entry name" value="Nitroreductase-like"/>
</dbReference>
<dbReference type="InterPro" id="IPR052544">
    <property type="entry name" value="Bacteriocin_Proc_Enz"/>
</dbReference>
<dbReference type="GO" id="GO:0016491">
    <property type="term" value="F:oxidoreductase activity"/>
    <property type="evidence" value="ECO:0007669"/>
    <property type="project" value="InterPro"/>
</dbReference>
<keyword evidence="3" id="KW-1185">Reference proteome</keyword>
<evidence type="ECO:0000313" key="3">
    <source>
        <dbReference type="Proteomes" id="UP000198923"/>
    </source>
</evidence>
<dbReference type="PANTHER" id="PTHR43745">
    <property type="entry name" value="NITROREDUCTASE MJ1384-RELATED"/>
    <property type="match status" value="1"/>
</dbReference>
<dbReference type="InterPro" id="IPR020051">
    <property type="entry name" value="SagB-type_dehydrogenase"/>
</dbReference>
<evidence type="ECO:0000313" key="2">
    <source>
        <dbReference type="EMBL" id="SDG22072.1"/>
    </source>
</evidence>
<proteinExistence type="predicted"/>
<dbReference type="Pfam" id="PF00881">
    <property type="entry name" value="Nitroreductase"/>
    <property type="match status" value="1"/>
</dbReference>
<evidence type="ECO:0000259" key="1">
    <source>
        <dbReference type="Pfam" id="PF00881"/>
    </source>
</evidence>
<dbReference type="NCBIfam" id="TIGR03605">
    <property type="entry name" value="antibiot_sagB"/>
    <property type="match status" value="1"/>
</dbReference>
<feature type="domain" description="Nitroreductase" evidence="1">
    <location>
        <begin position="375"/>
        <end position="553"/>
    </location>
</feature>
<dbReference type="CDD" id="cd02142">
    <property type="entry name" value="McbC_SagB-like_oxidoreductase"/>
    <property type="match status" value="1"/>
</dbReference>
<reference evidence="2 3" key="1">
    <citation type="submission" date="2016-10" db="EMBL/GenBank/DDBJ databases">
        <authorList>
            <person name="de Groot N.N."/>
        </authorList>
    </citation>
    <scope>NUCLEOTIDE SEQUENCE [LARGE SCALE GENOMIC DNA]</scope>
    <source>
        <strain evidence="2 3">CPCC 201354</strain>
    </source>
</reference>
<dbReference type="PANTHER" id="PTHR43745:SF2">
    <property type="entry name" value="NITROREDUCTASE MJ1384-RELATED"/>
    <property type="match status" value="1"/>
</dbReference>
<name>A0A1G7SGM6_9ACTN</name>
<gene>
    <name evidence="2" type="ORF">SAMN05421505_102298</name>
</gene>
<dbReference type="SUPFAM" id="SSF55469">
    <property type="entry name" value="FMN-dependent nitroreductase-like"/>
    <property type="match status" value="1"/>
</dbReference>
<dbReference type="InterPro" id="IPR029479">
    <property type="entry name" value="Nitroreductase"/>
</dbReference>
<dbReference type="Proteomes" id="UP000198923">
    <property type="component" value="Unassembled WGS sequence"/>
</dbReference>
<sequence length="562" mass="59692">MSGAEAAAELVAGLGFAVRDMPLPLYLNGWCLALLREEAAGERLDLTGAPVEVLDVAAGADRAAALWRLLAGAAALRLEARGVGGSVWETVGAGSCEAEATAAAVYDLLARVRAGSGGDEGRRIVGWESAVRHPWRSPRDIGGELACHLLEPVAGVPCVGAVLRLAGSPSEVRVLACDLSVTRAVDKAVYGVLRGHVLEAGRPTGADFAEFAEKDQVRLAELDDGSERTGGIGHLRDVLRRHAMPVSTQRLAEEAGAVLVRAKISAEPPPAEQLPGGPGLWDAPRPGHGGTVAPAQLSLPCERDRVEVSRAFHENSKLRAGYGTLPKVDLARAGAPVQGLLARAHRDFPHARRVYGLADLERPVLAPLEETVSRRRSWAPIGATPLGLPELAGVLRMAYGTTGSGRLGPTSTVPLRATPSAGGLYPIDLFVLVTRVDGVEPGLYYFHPSRMELQLVTTDYDLEDVLAHSGYAARVGQAAAIVLYVASFRRNQWKYWERGYRTVLLDCGHLAHSVVLTANASGLVAHPMVAFADDYFNRLVGVDGVDDAVLYLTLLGRAKERP</sequence>
<organism evidence="2 3">
    <name type="scientific">Sinosporangium album</name>
    <dbReference type="NCBI Taxonomy" id="504805"/>
    <lineage>
        <taxon>Bacteria</taxon>
        <taxon>Bacillati</taxon>
        <taxon>Actinomycetota</taxon>
        <taxon>Actinomycetes</taxon>
        <taxon>Streptosporangiales</taxon>
        <taxon>Streptosporangiaceae</taxon>
        <taxon>Sinosporangium</taxon>
    </lineage>
</organism>